<reference evidence="6 7" key="1">
    <citation type="journal article" date="2012" name="Science">
        <title>The Paleozoic origin of enzymatic lignin decomposition reconstructed from 31 fungal genomes.</title>
        <authorList>
            <person name="Floudas D."/>
            <person name="Binder M."/>
            <person name="Riley R."/>
            <person name="Barry K."/>
            <person name="Blanchette R.A."/>
            <person name="Henrissat B."/>
            <person name="Martinez A.T."/>
            <person name="Otillar R."/>
            <person name="Spatafora J.W."/>
            <person name="Yadav J.S."/>
            <person name="Aerts A."/>
            <person name="Benoit I."/>
            <person name="Boyd A."/>
            <person name="Carlson A."/>
            <person name="Copeland A."/>
            <person name="Coutinho P.M."/>
            <person name="de Vries R.P."/>
            <person name="Ferreira P."/>
            <person name="Findley K."/>
            <person name="Foster B."/>
            <person name="Gaskell J."/>
            <person name="Glotzer D."/>
            <person name="Gorecki P."/>
            <person name="Heitman J."/>
            <person name="Hesse C."/>
            <person name="Hori C."/>
            <person name="Igarashi K."/>
            <person name="Jurgens J.A."/>
            <person name="Kallen N."/>
            <person name="Kersten P."/>
            <person name="Kohler A."/>
            <person name="Kuees U."/>
            <person name="Kumar T.K.A."/>
            <person name="Kuo A."/>
            <person name="LaButti K."/>
            <person name="Larrondo L.F."/>
            <person name="Lindquist E."/>
            <person name="Ling A."/>
            <person name="Lombard V."/>
            <person name="Lucas S."/>
            <person name="Lundell T."/>
            <person name="Martin R."/>
            <person name="McLaughlin D.J."/>
            <person name="Morgenstern I."/>
            <person name="Morin E."/>
            <person name="Murat C."/>
            <person name="Nagy L.G."/>
            <person name="Nolan M."/>
            <person name="Ohm R.A."/>
            <person name="Patyshakuliyeva A."/>
            <person name="Rokas A."/>
            <person name="Ruiz-Duenas F.J."/>
            <person name="Sabat G."/>
            <person name="Salamov A."/>
            <person name="Samejima M."/>
            <person name="Schmutz J."/>
            <person name="Slot J.C."/>
            <person name="St John F."/>
            <person name="Stenlid J."/>
            <person name="Sun H."/>
            <person name="Sun S."/>
            <person name="Syed K."/>
            <person name="Tsang A."/>
            <person name="Wiebenga A."/>
            <person name="Young D."/>
            <person name="Pisabarro A."/>
            <person name="Eastwood D.C."/>
            <person name="Martin F."/>
            <person name="Cullen D."/>
            <person name="Grigoriev I.V."/>
            <person name="Hibbett D.S."/>
        </authorList>
    </citation>
    <scope>NUCLEOTIDE SEQUENCE</scope>
    <source>
        <strain evidence="7">FP-58527</strain>
    </source>
</reference>
<dbReference type="PANTHER" id="PTHR47966:SF57">
    <property type="entry name" value="PEPTIDASE A1 DOMAIN-CONTAINING PROTEIN"/>
    <property type="match status" value="1"/>
</dbReference>
<evidence type="ECO:0000256" key="1">
    <source>
        <dbReference type="ARBA" id="ARBA00007447"/>
    </source>
</evidence>
<sequence>MSLLPLSLLALIGSTYGISIPFERRADYRSTTVSVNPNYNGNLGWSNGAGFVYTATIYVQGQPFQVQIDSGSSDLWLDTSGVTLDGLEDTGVTGSIGYVDGSSATGPIELANVTFGEFTVEGQAFINAPGSNATSAGYDLGLLGVGPPAASSVYDQLANSSYDGYPFLVNVFKLQPKEPNFIAFLLSRSEAGITEGGVMSIGELVKDYVAVLDQPKLPVVSDYSWEAFMDGVYVDGQFYTGHSLGALDVTAEPGKNQTTIILDTGTSYATAPKYYVDAMYKHYPGAVWNDTIGFYTLPSAQSLTGLLLFDSSSVYPMNPIDVTDVQVNEDGSYFCIGIFAPTPDNAGVADFILGDSFMRNVYTLLNYGSNFTGHGDVPPYMQILSVTDADEAFANFEYANAKRLIQAEFQAFAEQYNITVTTEAAPQTTTYSLVVPSSGWQTASPAVKTHVYSSKGATSATASPTPTRSSSSSESDDDDDDKLGSNLAANVDSSSDAGKSSDDWSAVLRNSYIIIGLLSAAICLLLGVLIKLVLSSRNNKYRPVAMAVPPAAFSKPYEPEKDEAFTTPYDDLARPIGSH</sequence>
<evidence type="ECO:0000256" key="2">
    <source>
        <dbReference type="SAM" id="MobiDB-lite"/>
    </source>
</evidence>
<keyword evidence="4" id="KW-0732">Signal</keyword>
<proteinExistence type="inferred from homology"/>
<dbReference type="HOGENOM" id="CLU_013253_8_2_1"/>
<dbReference type="eggNOG" id="KOG1339">
    <property type="taxonomic scope" value="Eukaryota"/>
</dbReference>
<dbReference type="Proteomes" id="UP000015241">
    <property type="component" value="Unassembled WGS sequence"/>
</dbReference>
<feature type="region of interest" description="Disordered" evidence="2">
    <location>
        <begin position="455"/>
        <end position="501"/>
    </location>
</feature>
<keyword evidence="3" id="KW-1133">Transmembrane helix</keyword>
<dbReference type="EMBL" id="KE504123">
    <property type="protein sequence ID" value="EPT05621.1"/>
    <property type="molecule type" value="Genomic_DNA"/>
</dbReference>
<feature type="signal peptide" evidence="4">
    <location>
        <begin position="1"/>
        <end position="17"/>
    </location>
</feature>
<dbReference type="CDD" id="cd05471">
    <property type="entry name" value="pepsin_like"/>
    <property type="match status" value="1"/>
</dbReference>
<dbReference type="PROSITE" id="PS51767">
    <property type="entry name" value="PEPTIDASE_A1"/>
    <property type="match status" value="1"/>
</dbReference>
<comment type="similarity">
    <text evidence="1">Belongs to the peptidase A1 family.</text>
</comment>
<feature type="chain" id="PRO_5004551882" description="Peptidase A1 domain-containing protein" evidence="4">
    <location>
        <begin position="18"/>
        <end position="579"/>
    </location>
</feature>
<feature type="domain" description="Peptidase A1" evidence="5">
    <location>
        <begin position="51"/>
        <end position="375"/>
    </location>
</feature>
<dbReference type="InterPro" id="IPR033121">
    <property type="entry name" value="PEPTIDASE_A1"/>
</dbReference>
<evidence type="ECO:0000256" key="3">
    <source>
        <dbReference type="SAM" id="Phobius"/>
    </source>
</evidence>
<keyword evidence="7" id="KW-1185">Reference proteome</keyword>
<dbReference type="PRINTS" id="PR00792">
    <property type="entry name" value="PEPSIN"/>
</dbReference>
<dbReference type="InterPro" id="IPR001461">
    <property type="entry name" value="Aspartic_peptidase_A1"/>
</dbReference>
<dbReference type="InParanoid" id="S8FWX1"/>
<dbReference type="AlphaFoldDB" id="S8FWX1"/>
<dbReference type="Gene3D" id="2.40.70.10">
    <property type="entry name" value="Acid Proteases"/>
    <property type="match status" value="2"/>
</dbReference>
<accession>S8FWX1</accession>
<dbReference type="InterPro" id="IPR021109">
    <property type="entry name" value="Peptidase_aspartic_dom_sf"/>
</dbReference>
<dbReference type="Pfam" id="PF00026">
    <property type="entry name" value="Asp"/>
    <property type="match status" value="1"/>
</dbReference>
<evidence type="ECO:0000313" key="6">
    <source>
        <dbReference type="EMBL" id="EPT05621.1"/>
    </source>
</evidence>
<dbReference type="OrthoDB" id="771136at2759"/>
<dbReference type="STRING" id="743788.S8FWX1"/>
<dbReference type="GO" id="GO:0006508">
    <property type="term" value="P:proteolysis"/>
    <property type="evidence" value="ECO:0007669"/>
    <property type="project" value="InterPro"/>
</dbReference>
<dbReference type="SUPFAM" id="SSF50630">
    <property type="entry name" value="Acid proteases"/>
    <property type="match status" value="1"/>
</dbReference>
<name>S8FWX1_FOMSC</name>
<dbReference type="PANTHER" id="PTHR47966">
    <property type="entry name" value="BETA-SITE APP-CLEAVING ENZYME, ISOFORM A-RELATED"/>
    <property type="match status" value="1"/>
</dbReference>
<evidence type="ECO:0000256" key="4">
    <source>
        <dbReference type="SAM" id="SignalP"/>
    </source>
</evidence>
<evidence type="ECO:0000313" key="7">
    <source>
        <dbReference type="Proteomes" id="UP000015241"/>
    </source>
</evidence>
<dbReference type="InterPro" id="IPR034164">
    <property type="entry name" value="Pepsin-like_dom"/>
</dbReference>
<keyword evidence="3" id="KW-0472">Membrane</keyword>
<feature type="transmembrane region" description="Helical" evidence="3">
    <location>
        <begin position="512"/>
        <end position="534"/>
    </location>
</feature>
<protein>
    <recommendedName>
        <fullName evidence="5">Peptidase A1 domain-containing protein</fullName>
    </recommendedName>
</protein>
<dbReference type="GO" id="GO:0004190">
    <property type="term" value="F:aspartic-type endopeptidase activity"/>
    <property type="evidence" value="ECO:0007669"/>
    <property type="project" value="InterPro"/>
</dbReference>
<feature type="compositionally biased region" description="Low complexity" evidence="2">
    <location>
        <begin position="455"/>
        <end position="473"/>
    </location>
</feature>
<evidence type="ECO:0000259" key="5">
    <source>
        <dbReference type="PROSITE" id="PS51767"/>
    </source>
</evidence>
<gene>
    <name evidence="6" type="ORF">FOMPIDRAFT_1013336</name>
</gene>
<feature type="compositionally biased region" description="Low complexity" evidence="2">
    <location>
        <begin position="484"/>
        <end position="498"/>
    </location>
</feature>
<keyword evidence="3" id="KW-0812">Transmembrane</keyword>
<organism evidence="6 7">
    <name type="scientific">Fomitopsis schrenkii</name>
    <name type="common">Brown rot fungus</name>
    <dbReference type="NCBI Taxonomy" id="2126942"/>
    <lineage>
        <taxon>Eukaryota</taxon>
        <taxon>Fungi</taxon>
        <taxon>Dikarya</taxon>
        <taxon>Basidiomycota</taxon>
        <taxon>Agaricomycotina</taxon>
        <taxon>Agaricomycetes</taxon>
        <taxon>Polyporales</taxon>
        <taxon>Fomitopsis</taxon>
    </lineage>
</organism>